<dbReference type="EMBL" id="CAJVPY010021885">
    <property type="protein sequence ID" value="CAG8781092.1"/>
    <property type="molecule type" value="Genomic_DNA"/>
</dbReference>
<dbReference type="AlphaFoldDB" id="A0A9N9JGD7"/>
<dbReference type="OrthoDB" id="2439341at2759"/>
<sequence length="157" mass="17758">FNQEHKNKDIIKLQNFRVGNTEKDGFINAALADLSGVIVDSLVAPAPPCAAQDQCDKVIDIAYYLGGSKKKKLIKLAKSLLKSEKNTPKPGLRSKLCCVKPRHFELDDLFPKQDPTGGDENKKLPPFVPKEYREIRNLNLTLDHKLIFPNFKDFPKR</sequence>
<gene>
    <name evidence="1" type="ORF">DERYTH_LOCUS19651</name>
</gene>
<comment type="caution">
    <text evidence="1">The sequence shown here is derived from an EMBL/GenBank/DDBJ whole genome shotgun (WGS) entry which is preliminary data.</text>
</comment>
<organism evidence="1 2">
    <name type="scientific">Dentiscutata erythropus</name>
    <dbReference type="NCBI Taxonomy" id="1348616"/>
    <lineage>
        <taxon>Eukaryota</taxon>
        <taxon>Fungi</taxon>
        <taxon>Fungi incertae sedis</taxon>
        <taxon>Mucoromycota</taxon>
        <taxon>Glomeromycotina</taxon>
        <taxon>Glomeromycetes</taxon>
        <taxon>Diversisporales</taxon>
        <taxon>Gigasporaceae</taxon>
        <taxon>Dentiscutata</taxon>
    </lineage>
</organism>
<reference evidence="1" key="1">
    <citation type="submission" date="2021-06" db="EMBL/GenBank/DDBJ databases">
        <authorList>
            <person name="Kallberg Y."/>
            <person name="Tangrot J."/>
            <person name="Rosling A."/>
        </authorList>
    </citation>
    <scope>NUCLEOTIDE SEQUENCE</scope>
    <source>
        <strain evidence="1">MA453B</strain>
    </source>
</reference>
<name>A0A9N9JGD7_9GLOM</name>
<feature type="non-terminal residue" evidence="1">
    <location>
        <position position="1"/>
    </location>
</feature>
<evidence type="ECO:0000313" key="1">
    <source>
        <dbReference type="EMBL" id="CAG8781092.1"/>
    </source>
</evidence>
<evidence type="ECO:0000313" key="2">
    <source>
        <dbReference type="Proteomes" id="UP000789405"/>
    </source>
</evidence>
<proteinExistence type="predicted"/>
<dbReference type="Proteomes" id="UP000789405">
    <property type="component" value="Unassembled WGS sequence"/>
</dbReference>
<protein>
    <submittedName>
        <fullName evidence="1">27426_t:CDS:1</fullName>
    </submittedName>
</protein>
<feature type="non-terminal residue" evidence="1">
    <location>
        <position position="157"/>
    </location>
</feature>
<keyword evidence="2" id="KW-1185">Reference proteome</keyword>
<accession>A0A9N9JGD7</accession>